<evidence type="ECO:0000313" key="3">
    <source>
        <dbReference type="Proteomes" id="UP001159405"/>
    </source>
</evidence>
<evidence type="ECO:0000313" key="2">
    <source>
        <dbReference type="EMBL" id="CAH3040762.1"/>
    </source>
</evidence>
<evidence type="ECO:0000256" key="1">
    <source>
        <dbReference type="SAM" id="MobiDB-lite"/>
    </source>
</evidence>
<feature type="non-terminal residue" evidence="2">
    <location>
        <position position="1"/>
    </location>
</feature>
<comment type="caution">
    <text evidence="2">The sequence shown here is derived from an EMBL/GenBank/DDBJ whole genome shotgun (WGS) entry which is preliminary data.</text>
</comment>
<proteinExistence type="predicted"/>
<dbReference type="EMBL" id="CALNXK010000008">
    <property type="protein sequence ID" value="CAH3040762.1"/>
    <property type="molecule type" value="Genomic_DNA"/>
</dbReference>
<gene>
    <name evidence="2" type="ORF">PLOB_00045415</name>
</gene>
<organism evidence="2 3">
    <name type="scientific">Porites lobata</name>
    <dbReference type="NCBI Taxonomy" id="104759"/>
    <lineage>
        <taxon>Eukaryota</taxon>
        <taxon>Metazoa</taxon>
        <taxon>Cnidaria</taxon>
        <taxon>Anthozoa</taxon>
        <taxon>Hexacorallia</taxon>
        <taxon>Scleractinia</taxon>
        <taxon>Fungiina</taxon>
        <taxon>Poritidae</taxon>
        <taxon>Porites</taxon>
    </lineage>
</organism>
<accession>A0ABN8N124</accession>
<feature type="region of interest" description="Disordered" evidence="1">
    <location>
        <begin position="13"/>
        <end position="48"/>
    </location>
</feature>
<feature type="compositionally biased region" description="Basic and acidic residues" evidence="1">
    <location>
        <begin position="16"/>
        <end position="48"/>
    </location>
</feature>
<keyword evidence="3" id="KW-1185">Reference proteome</keyword>
<dbReference type="Proteomes" id="UP001159405">
    <property type="component" value="Unassembled WGS sequence"/>
</dbReference>
<protein>
    <submittedName>
        <fullName evidence="2">Uncharacterized protein</fullName>
    </submittedName>
</protein>
<reference evidence="2 3" key="1">
    <citation type="submission" date="2022-05" db="EMBL/GenBank/DDBJ databases">
        <authorList>
            <consortium name="Genoscope - CEA"/>
            <person name="William W."/>
        </authorList>
    </citation>
    <scope>NUCLEOTIDE SEQUENCE [LARGE SCALE GENOMIC DNA]</scope>
</reference>
<sequence length="170" mass="19400">LETQVNLLSRAMSKVAKVESSKGQTDREKTRSISRSEDEDSTRESKESRNLSETLFVAVIAQESEAPGYSLNQFRGFSTAPPPYGFLWQDNSAFSNYVNIRQLKILGSWRVTAIYRARTRNVSSSRINEDLNGHHLEPGNPVEINTEWPHLNRRKQPIEHSEQPFNQVAL</sequence>
<name>A0ABN8N124_9CNID</name>